<feature type="compositionally biased region" description="Polar residues" evidence="1">
    <location>
        <begin position="23"/>
        <end position="33"/>
    </location>
</feature>
<reference evidence="2" key="1">
    <citation type="submission" date="2020-03" db="EMBL/GenBank/DDBJ databases">
        <title>A mixture of massive structural variations and highly conserved coding sequences in Ustilaginoidea virens genome.</title>
        <authorList>
            <person name="Zhang K."/>
            <person name="Zhao Z."/>
            <person name="Zhang Z."/>
            <person name="Li Y."/>
            <person name="Hsiang T."/>
            <person name="Sun W."/>
        </authorList>
    </citation>
    <scope>NUCLEOTIDE SEQUENCE</scope>
    <source>
        <strain evidence="2">UV-8b</strain>
    </source>
</reference>
<evidence type="ECO:0000256" key="1">
    <source>
        <dbReference type="SAM" id="MobiDB-lite"/>
    </source>
</evidence>
<dbReference type="AlphaFoldDB" id="A0A8E5MFR1"/>
<name>A0A8E5MFR1_USTVR</name>
<gene>
    <name evidence="2" type="ORF">UV8b_02919</name>
</gene>
<dbReference type="EMBL" id="CP072754">
    <property type="protein sequence ID" value="QUC18678.1"/>
    <property type="molecule type" value="Genomic_DNA"/>
</dbReference>
<dbReference type="RefSeq" id="XP_042996351.1">
    <property type="nucleotide sequence ID" value="XM_043140417.1"/>
</dbReference>
<evidence type="ECO:0000313" key="2">
    <source>
        <dbReference type="EMBL" id="QUC18678.1"/>
    </source>
</evidence>
<feature type="region of interest" description="Disordered" evidence="1">
    <location>
        <begin position="80"/>
        <end position="105"/>
    </location>
</feature>
<proteinExistence type="predicted"/>
<dbReference type="Proteomes" id="UP000027002">
    <property type="component" value="Chromosome 2"/>
</dbReference>
<feature type="compositionally biased region" description="Low complexity" evidence="1">
    <location>
        <begin position="87"/>
        <end position="99"/>
    </location>
</feature>
<organism evidence="2 3">
    <name type="scientific">Ustilaginoidea virens</name>
    <name type="common">Rice false smut fungus</name>
    <name type="synonym">Villosiclava virens</name>
    <dbReference type="NCBI Taxonomy" id="1159556"/>
    <lineage>
        <taxon>Eukaryota</taxon>
        <taxon>Fungi</taxon>
        <taxon>Dikarya</taxon>
        <taxon>Ascomycota</taxon>
        <taxon>Pezizomycotina</taxon>
        <taxon>Sordariomycetes</taxon>
        <taxon>Hypocreomycetidae</taxon>
        <taxon>Hypocreales</taxon>
        <taxon>Clavicipitaceae</taxon>
        <taxon>Ustilaginoidea</taxon>
    </lineage>
</organism>
<accession>A0A8E5MFR1</accession>
<dbReference type="GeneID" id="66063697"/>
<feature type="region of interest" description="Disordered" evidence="1">
    <location>
        <begin position="1"/>
        <end position="51"/>
    </location>
</feature>
<sequence>MVSVQPGMPGTSQQAQEDLASLFSRSLTFNPDSRSPVVPKETTRQESVIPVPTAPTQSIVYSISQHYNHSAHVARLDSQPLDNRSHSQPQRPSSEPPQSDISSTEEVLRSYGFNPAIFTPSQLQLFRTADGSQKLRLLELWSICPPNKAEDIPALAWSSTSLDQEEQMARMRYELQQNPIMSLDGTPIQSENGGWTQQGIAPETEPYMSSGYEELMRREYGRQAHDDVSRSVHSHFGNALSRNNYSRATDPVYKGSDYEIQQQQLKMAVQYGALERFRAGSMEVDAMDM</sequence>
<keyword evidence="3" id="KW-1185">Reference proteome</keyword>
<dbReference type="OrthoDB" id="5357075at2759"/>
<dbReference type="KEGG" id="uvi:66063697"/>
<evidence type="ECO:0000313" key="3">
    <source>
        <dbReference type="Proteomes" id="UP000027002"/>
    </source>
</evidence>
<protein>
    <submittedName>
        <fullName evidence="2">Uncharacterized protein</fullName>
    </submittedName>
</protein>